<proteinExistence type="predicted"/>
<dbReference type="Proteomes" id="UP001472677">
    <property type="component" value="Unassembled WGS sequence"/>
</dbReference>
<protein>
    <submittedName>
        <fullName evidence="1">Uncharacterized protein</fullName>
    </submittedName>
</protein>
<evidence type="ECO:0000313" key="2">
    <source>
        <dbReference type="Proteomes" id="UP001472677"/>
    </source>
</evidence>
<organism evidence="1 2">
    <name type="scientific">Hibiscus sabdariffa</name>
    <name type="common">roselle</name>
    <dbReference type="NCBI Taxonomy" id="183260"/>
    <lineage>
        <taxon>Eukaryota</taxon>
        <taxon>Viridiplantae</taxon>
        <taxon>Streptophyta</taxon>
        <taxon>Embryophyta</taxon>
        <taxon>Tracheophyta</taxon>
        <taxon>Spermatophyta</taxon>
        <taxon>Magnoliopsida</taxon>
        <taxon>eudicotyledons</taxon>
        <taxon>Gunneridae</taxon>
        <taxon>Pentapetalae</taxon>
        <taxon>rosids</taxon>
        <taxon>malvids</taxon>
        <taxon>Malvales</taxon>
        <taxon>Malvaceae</taxon>
        <taxon>Malvoideae</taxon>
        <taxon>Hibiscus</taxon>
    </lineage>
</organism>
<gene>
    <name evidence="1" type="ORF">V6N12_067537</name>
</gene>
<comment type="caution">
    <text evidence="1">The sequence shown here is derived from an EMBL/GenBank/DDBJ whole genome shotgun (WGS) entry which is preliminary data.</text>
</comment>
<dbReference type="EMBL" id="JBBPBM010000154">
    <property type="protein sequence ID" value="KAK8503149.1"/>
    <property type="molecule type" value="Genomic_DNA"/>
</dbReference>
<accession>A0ABR2B861</accession>
<evidence type="ECO:0000313" key="1">
    <source>
        <dbReference type="EMBL" id="KAK8503149.1"/>
    </source>
</evidence>
<sequence>MGKGKGDMRPRVINERQQKCLLDKMTDPSCHHPWKTWKGEVVVGAFVCWQNTKLEKGSIFFCLACSLISDKMTRNGSLEEQGKKTMARRIRREGGFFYGLNEKERWGERGFVDKRTRGE</sequence>
<reference evidence="1 2" key="1">
    <citation type="journal article" date="2024" name="G3 (Bethesda)">
        <title>Genome assembly of Hibiscus sabdariffa L. provides insights into metabolisms of medicinal natural products.</title>
        <authorList>
            <person name="Kim T."/>
        </authorList>
    </citation>
    <scope>NUCLEOTIDE SEQUENCE [LARGE SCALE GENOMIC DNA]</scope>
    <source>
        <strain evidence="1">TK-2024</strain>
        <tissue evidence="1">Old leaves</tissue>
    </source>
</reference>
<keyword evidence="2" id="KW-1185">Reference proteome</keyword>
<name>A0ABR2B861_9ROSI</name>